<dbReference type="OrthoDB" id="9793805at2"/>
<dbReference type="STRING" id="990371.SAMN05421813_1055"/>
<gene>
    <name evidence="1" type="ORF">SAMN05421813_1055</name>
</gene>
<dbReference type="SUPFAM" id="SSF53756">
    <property type="entry name" value="UDP-Glycosyltransferase/glycogen phosphorylase"/>
    <property type="match status" value="1"/>
</dbReference>
<proteinExistence type="predicted"/>
<dbReference type="AlphaFoldDB" id="A0A1G9PW02"/>
<dbReference type="Proteomes" id="UP000199226">
    <property type="component" value="Unassembled WGS sequence"/>
</dbReference>
<protein>
    <recommendedName>
        <fullName evidence="3">Glycosyl transferase</fullName>
    </recommendedName>
</protein>
<evidence type="ECO:0000313" key="2">
    <source>
        <dbReference type="Proteomes" id="UP000199226"/>
    </source>
</evidence>
<reference evidence="2" key="1">
    <citation type="submission" date="2016-10" db="EMBL/GenBank/DDBJ databases">
        <authorList>
            <person name="Varghese N."/>
            <person name="Submissions S."/>
        </authorList>
    </citation>
    <scope>NUCLEOTIDE SEQUENCE [LARGE SCALE GENOMIC DNA]</scope>
    <source>
        <strain evidence="2">DSM 24536</strain>
    </source>
</reference>
<dbReference type="Pfam" id="PF13528">
    <property type="entry name" value="Glyco_trans_1_3"/>
    <property type="match status" value="1"/>
</dbReference>
<keyword evidence="2" id="KW-1185">Reference proteome</keyword>
<dbReference type="RefSeq" id="WP_090701126.1">
    <property type="nucleotide sequence ID" value="NZ_FNHH01000005.1"/>
</dbReference>
<sequence length="361" mass="40968">MKILYAIQGTGNGHVTRAREIVPLLKKNHDVDILISGTQADVGLQFDIKYRFHGLSFIFGKNGNVDIAETYKKSRLKQLMKDIKLLPVSEYDLVISDFEPVSAWACYLSGKPCVSISHQAAVINKKAPKAKSFDPLGKTILRTYAPSTSQYGFHFLPYDSNIFTPVIRAEVRLKEPINSGHYTVYLPAYDDDRLVKILSMVENVEWQVFSKHNKESFHEKNVWIRPINNEEFIDSMSSASGVFCGAGFETPAEALFLKKKLMVIPMKGQYEQQCNAEALKNLGVPVIKSLKKKHLQKIIDWVSNGKVIPVNYPDMTEKILTDILEKESQVLSVKKPSKIKRSDFILFRNSNFFKILEKTSS</sequence>
<name>A0A1G9PW02_9SPHI</name>
<dbReference type="Gene3D" id="3.40.50.2000">
    <property type="entry name" value="Glycogen Phosphorylase B"/>
    <property type="match status" value="1"/>
</dbReference>
<evidence type="ECO:0008006" key="3">
    <source>
        <dbReference type="Google" id="ProtNLM"/>
    </source>
</evidence>
<accession>A0A1G9PW02</accession>
<evidence type="ECO:0000313" key="1">
    <source>
        <dbReference type="EMBL" id="SDM02929.1"/>
    </source>
</evidence>
<dbReference type="EMBL" id="FNHH01000005">
    <property type="protein sequence ID" value="SDM02929.1"/>
    <property type="molecule type" value="Genomic_DNA"/>
</dbReference>
<organism evidence="1 2">
    <name type="scientific">Daejeonella rubra</name>
    <dbReference type="NCBI Taxonomy" id="990371"/>
    <lineage>
        <taxon>Bacteria</taxon>
        <taxon>Pseudomonadati</taxon>
        <taxon>Bacteroidota</taxon>
        <taxon>Sphingobacteriia</taxon>
        <taxon>Sphingobacteriales</taxon>
        <taxon>Sphingobacteriaceae</taxon>
        <taxon>Daejeonella</taxon>
    </lineage>
</organism>